<dbReference type="GO" id="GO:0015297">
    <property type="term" value="F:antiporter activity"/>
    <property type="evidence" value="ECO:0007669"/>
    <property type="project" value="InterPro"/>
</dbReference>
<evidence type="ECO:0000256" key="1">
    <source>
        <dbReference type="ARBA" id="ARBA00022448"/>
    </source>
</evidence>
<keyword evidence="1" id="KW-0813">Transport</keyword>
<reference evidence="3" key="1">
    <citation type="submission" date="2016-04" db="EMBL/GenBank/DDBJ databases">
        <authorList>
            <person name="Evans L.H."/>
            <person name="Alamgir A."/>
            <person name="Owens N."/>
            <person name="Weber N.D."/>
            <person name="Virtaneva K."/>
            <person name="Barbian K."/>
            <person name="Babar A."/>
            <person name="Rosenke K."/>
        </authorList>
    </citation>
    <scope>NUCLEOTIDE SEQUENCE</scope>
    <source>
        <strain evidence="3">86</strain>
    </source>
</reference>
<dbReference type="PANTHER" id="PTHR43298">
    <property type="entry name" value="MULTIDRUG RESISTANCE PROTEIN NORM-RELATED"/>
    <property type="match status" value="1"/>
</dbReference>
<name>A0A212KKW2_9PROT</name>
<feature type="transmembrane region" description="Helical" evidence="2">
    <location>
        <begin position="262"/>
        <end position="288"/>
    </location>
</feature>
<dbReference type="PANTHER" id="PTHR43298:SF2">
    <property type="entry name" value="FMN_FAD EXPORTER YEEO-RELATED"/>
    <property type="match status" value="1"/>
</dbReference>
<dbReference type="InterPro" id="IPR050222">
    <property type="entry name" value="MATE_MdtK"/>
</dbReference>
<evidence type="ECO:0000256" key="2">
    <source>
        <dbReference type="SAM" id="Phobius"/>
    </source>
</evidence>
<dbReference type="NCBIfam" id="TIGR00797">
    <property type="entry name" value="matE"/>
    <property type="match status" value="1"/>
</dbReference>
<organism evidence="3">
    <name type="scientific">uncultured Alphaproteobacteria bacterium</name>
    <dbReference type="NCBI Taxonomy" id="91750"/>
    <lineage>
        <taxon>Bacteria</taxon>
        <taxon>Pseudomonadati</taxon>
        <taxon>Pseudomonadota</taxon>
        <taxon>Alphaproteobacteria</taxon>
        <taxon>environmental samples</taxon>
    </lineage>
</organism>
<feature type="transmembrane region" description="Helical" evidence="2">
    <location>
        <begin position="309"/>
        <end position="334"/>
    </location>
</feature>
<feature type="transmembrane region" description="Helical" evidence="2">
    <location>
        <begin position="379"/>
        <end position="397"/>
    </location>
</feature>
<evidence type="ECO:0000313" key="3">
    <source>
        <dbReference type="EMBL" id="SBW12297.1"/>
    </source>
</evidence>
<keyword evidence="2" id="KW-0472">Membrane</keyword>
<protein>
    <submittedName>
        <fullName evidence="3">Multidrug resistance protein</fullName>
    </submittedName>
</protein>
<accession>A0A212KKW2</accession>
<feature type="transmembrane region" description="Helical" evidence="2">
    <location>
        <begin position="12"/>
        <end position="30"/>
    </location>
</feature>
<dbReference type="EMBL" id="FLUO01000002">
    <property type="protein sequence ID" value="SBW12297.1"/>
    <property type="molecule type" value="Genomic_DNA"/>
</dbReference>
<dbReference type="InterPro" id="IPR002528">
    <property type="entry name" value="MATE_fam"/>
</dbReference>
<feature type="transmembrane region" description="Helical" evidence="2">
    <location>
        <begin position="403"/>
        <end position="425"/>
    </location>
</feature>
<feature type="transmembrane region" description="Helical" evidence="2">
    <location>
        <begin position="232"/>
        <end position="250"/>
    </location>
</feature>
<feature type="transmembrane region" description="Helical" evidence="2">
    <location>
        <begin position="191"/>
        <end position="211"/>
    </location>
</feature>
<dbReference type="GO" id="GO:0005886">
    <property type="term" value="C:plasma membrane"/>
    <property type="evidence" value="ECO:0007669"/>
    <property type="project" value="TreeGrafter"/>
</dbReference>
<dbReference type="Pfam" id="PF01554">
    <property type="entry name" value="MatE"/>
    <property type="match status" value="2"/>
</dbReference>
<sequence length="447" mass="46748">MPELLKLALPTIAMRSGALIMVMVDVIMLGHHASDELAVYSLSQGPVSTLMLAALGLQMGVMIVTAQLFGAGCDARCGGVWRRGLPYALLTGGVVAVICAAGPQPFRWLGQEEHLAVGAAEVTRILGLGLPGYLGYLASGYFLEGLKRPWPATWLMLAANALNAALNAWWIGGGWGVEAMGAAGAAWATTVARWFLCIAAAAWVWNLSDHVRFRIREPAARDPAGAAQQRRLGYAAGLSIGFEAFGFSALNVMSGWFGAEALAAYAIGINILGTVFMVALGVGAATSVRVGHAVGRGDPADAEVAGWTGLGLDVLLVAPVSLAFAAAPLAFAGFYTDDPAVRAAAAALVLWMAAILPFDGAQAVMSNALRGWGETWAPSLLQGSAYLLVMMPAGWWLGSRMGFGVSGLFAAILGGSIVSSVLLCMRFRYLSRRGRNEILRESVPTPL</sequence>
<feature type="transmembrane region" description="Helical" evidence="2">
    <location>
        <begin position="340"/>
        <end position="358"/>
    </location>
</feature>
<feature type="transmembrane region" description="Helical" evidence="2">
    <location>
        <begin position="150"/>
        <end position="171"/>
    </location>
</feature>
<dbReference type="GO" id="GO:0042910">
    <property type="term" value="F:xenobiotic transmembrane transporter activity"/>
    <property type="evidence" value="ECO:0007669"/>
    <property type="project" value="InterPro"/>
</dbReference>
<dbReference type="AlphaFoldDB" id="A0A212KKW2"/>
<feature type="transmembrane region" description="Helical" evidence="2">
    <location>
        <begin position="84"/>
        <end position="103"/>
    </location>
</feature>
<gene>
    <name evidence="3" type="ORF">KL86APRO_20542</name>
</gene>
<feature type="transmembrane region" description="Helical" evidence="2">
    <location>
        <begin position="123"/>
        <end position="143"/>
    </location>
</feature>
<keyword evidence="2" id="KW-0812">Transmembrane</keyword>
<feature type="transmembrane region" description="Helical" evidence="2">
    <location>
        <begin position="50"/>
        <end position="72"/>
    </location>
</feature>
<proteinExistence type="predicted"/>
<keyword evidence="2" id="KW-1133">Transmembrane helix</keyword>